<keyword evidence="1" id="KW-1133">Transmembrane helix</keyword>
<evidence type="ECO:0000256" key="1">
    <source>
        <dbReference type="SAM" id="Phobius"/>
    </source>
</evidence>
<protein>
    <submittedName>
        <fullName evidence="2">Uncharacterized protein</fullName>
    </submittedName>
</protein>
<organism evidence="2 3">
    <name type="scientific">Halobellus rarus</name>
    <dbReference type="NCBI Taxonomy" id="1126237"/>
    <lineage>
        <taxon>Archaea</taxon>
        <taxon>Methanobacteriati</taxon>
        <taxon>Methanobacteriota</taxon>
        <taxon>Stenosarchaea group</taxon>
        <taxon>Halobacteria</taxon>
        <taxon>Halobacteriales</taxon>
        <taxon>Haloferacaceae</taxon>
        <taxon>Halobellus</taxon>
    </lineage>
</organism>
<evidence type="ECO:0000313" key="2">
    <source>
        <dbReference type="EMBL" id="MFD1601014.1"/>
    </source>
</evidence>
<dbReference type="EMBL" id="JBHUDK010000028">
    <property type="protein sequence ID" value="MFD1601014.1"/>
    <property type="molecule type" value="Genomic_DNA"/>
</dbReference>
<accession>A0ABD6CTG7</accession>
<name>A0ABD6CTG7_9EURY</name>
<proteinExistence type="predicted"/>
<evidence type="ECO:0000313" key="3">
    <source>
        <dbReference type="Proteomes" id="UP001597085"/>
    </source>
</evidence>
<sequence length="78" mass="8036">MKSQTIGRATITTGLIGIGLMIAALSAPTGNIAAALVLTGAVVYGLAAFLAGAYFISLAEEALADFDIDLRLLREDPR</sequence>
<keyword evidence="3" id="KW-1185">Reference proteome</keyword>
<comment type="caution">
    <text evidence="2">The sequence shown here is derived from an EMBL/GenBank/DDBJ whole genome shotgun (WGS) entry which is preliminary data.</text>
</comment>
<gene>
    <name evidence="2" type="ORF">ACFSBX_18940</name>
</gene>
<reference evidence="2 3" key="1">
    <citation type="journal article" date="2019" name="Int. J. Syst. Evol. Microbiol.">
        <title>The Global Catalogue of Microorganisms (GCM) 10K type strain sequencing project: providing services to taxonomists for standard genome sequencing and annotation.</title>
        <authorList>
            <consortium name="The Broad Institute Genomics Platform"/>
            <consortium name="The Broad Institute Genome Sequencing Center for Infectious Disease"/>
            <person name="Wu L."/>
            <person name="Ma J."/>
        </authorList>
    </citation>
    <scope>NUCLEOTIDE SEQUENCE [LARGE SCALE GENOMIC DNA]</scope>
    <source>
        <strain evidence="2 3">CGMCC 1.12121</strain>
    </source>
</reference>
<keyword evidence="1" id="KW-0812">Transmembrane</keyword>
<feature type="transmembrane region" description="Helical" evidence="1">
    <location>
        <begin position="32"/>
        <end position="56"/>
    </location>
</feature>
<feature type="transmembrane region" description="Helical" evidence="1">
    <location>
        <begin position="6"/>
        <end position="25"/>
    </location>
</feature>
<dbReference type="AlphaFoldDB" id="A0ABD6CTG7"/>
<dbReference type="RefSeq" id="WP_390278769.1">
    <property type="nucleotide sequence ID" value="NZ_JBHUDK010000028.1"/>
</dbReference>
<dbReference type="Proteomes" id="UP001597085">
    <property type="component" value="Unassembled WGS sequence"/>
</dbReference>
<keyword evidence="1" id="KW-0472">Membrane</keyword>